<protein>
    <submittedName>
        <fullName evidence="1">Uncharacterized protein</fullName>
    </submittedName>
</protein>
<evidence type="ECO:0000313" key="2">
    <source>
        <dbReference type="Proteomes" id="UP000479710"/>
    </source>
</evidence>
<evidence type="ECO:0000313" key="1">
    <source>
        <dbReference type="EMBL" id="KAF0921935.1"/>
    </source>
</evidence>
<keyword evidence="2" id="KW-1185">Reference proteome</keyword>
<accession>A0A6G1E9Z2</accession>
<reference evidence="1 2" key="1">
    <citation type="submission" date="2019-11" db="EMBL/GenBank/DDBJ databases">
        <title>Whole genome sequence of Oryza granulata.</title>
        <authorList>
            <person name="Li W."/>
        </authorList>
    </citation>
    <scope>NUCLEOTIDE SEQUENCE [LARGE SCALE GENOMIC DNA]</scope>
    <source>
        <strain evidence="2">cv. Menghai</strain>
        <tissue evidence="1">Leaf</tissue>
    </source>
</reference>
<dbReference type="Proteomes" id="UP000479710">
    <property type="component" value="Unassembled WGS sequence"/>
</dbReference>
<gene>
    <name evidence="1" type="ORF">E2562_020543</name>
</gene>
<organism evidence="1 2">
    <name type="scientific">Oryza meyeriana var. granulata</name>
    <dbReference type="NCBI Taxonomy" id="110450"/>
    <lineage>
        <taxon>Eukaryota</taxon>
        <taxon>Viridiplantae</taxon>
        <taxon>Streptophyta</taxon>
        <taxon>Embryophyta</taxon>
        <taxon>Tracheophyta</taxon>
        <taxon>Spermatophyta</taxon>
        <taxon>Magnoliopsida</taxon>
        <taxon>Liliopsida</taxon>
        <taxon>Poales</taxon>
        <taxon>Poaceae</taxon>
        <taxon>BOP clade</taxon>
        <taxon>Oryzoideae</taxon>
        <taxon>Oryzeae</taxon>
        <taxon>Oryzinae</taxon>
        <taxon>Oryza</taxon>
        <taxon>Oryza meyeriana</taxon>
    </lineage>
</organism>
<proteinExistence type="predicted"/>
<dbReference type="EMBL" id="SPHZ02000004">
    <property type="protein sequence ID" value="KAF0921935.1"/>
    <property type="molecule type" value="Genomic_DNA"/>
</dbReference>
<sequence>MKENMKTIQVHMGQLLHRLGNASAGASNPVLVGAGAHVGDDHSVATIKVEMLNLHAHSKDDLRRSGLDGRGWQPTNPVLGSEKYCTIATTAPSCFWWS</sequence>
<name>A0A6G1E9Z2_9ORYZ</name>
<dbReference type="AlphaFoldDB" id="A0A6G1E9Z2"/>
<comment type="caution">
    <text evidence="1">The sequence shown here is derived from an EMBL/GenBank/DDBJ whole genome shotgun (WGS) entry which is preliminary data.</text>
</comment>